<dbReference type="EMBL" id="JYJG01000398">
    <property type="protein sequence ID" value="KJK40812.1"/>
    <property type="molecule type" value="Genomic_DNA"/>
</dbReference>
<comment type="caution">
    <text evidence="3">The sequence shown here is derived from an EMBL/GenBank/DDBJ whole genome shotgun (WGS) entry which is preliminary data.</text>
</comment>
<dbReference type="Pfam" id="PF14200">
    <property type="entry name" value="RicinB_lectin_2"/>
    <property type="match status" value="1"/>
</dbReference>
<accession>A0A0F0GH06</accession>
<evidence type="ECO:0000256" key="1">
    <source>
        <dbReference type="ARBA" id="ARBA00022833"/>
    </source>
</evidence>
<dbReference type="PANTHER" id="PTHR12993">
    <property type="entry name" value="N-ACETYLGLUCOSAMINYL-PHOSPHATIDYLINOSITOL DE-N-ACETYLASE-RELATED"/>
    <property type="match status" value="1"/>
</dbReference>
<dbReference type="Proteomes" id="UP000033393">
    <property type="component" value="Unassembled WGS sequence"/>
</dbReference>
<dbReference type="SUPFAM" id="SSF50370">
    <property type="entry name" value="Ricin B-like lectins"/>
    <property type="match status" value="1"/>
</dbReference>
<keyword evidence="1" id="KW-0862">Zinc</keyword>
<dbReference type="RefSeq" id="WP_045317071.1">
    <property type="nucleotide sequence ID" value="NZ_JYJG01000398.1"/>
</dbReference>
<dbReference type="AlphaFoldDB" id="A0A0F0GH06"/>
<name>A0A0F0GH06_LENAE</name>
<feature type="domain" description="Ricin B lectin" evidence="2">
    <location>
        <begin position="290"/>
        <end position="364"/>
    </location>
</feature>
<dbReference type="OrthoDB" id="6064917at2"/>
<evidence type="ECO:0000313" key="4">
    <source>
        <dbReference type="Proteomes" id="UP000033393"/>
    </source>
</evidence>
<dbReference type="GO" id="GO:0016811">
    <property type="term" value="F:hydrolase activity, acting on carbon-nitrogen (but not peptide) bonds, in linear amides"/>
    <property type="evidence" value="ECO:0007669"/>
    <property type="project" value="TreeGrafter"/>
</dbReference>
<dbReference type="InterPro" id="IPR035992">
    <property type="entry name" value="Ricin_B-like_lectins"/>
</dbReference>
<keyword evidence="4" id="KW-1185">Reference proteome</keyword>
<protein>
    <recommendedName>
        <fullName evidence="2">Ricin B lectin domain-containing protein</fullName>
    </recommendedName>
</protein>
<dbReference type="PATRIC" id="fig|68170.10.peg.773"/>
<dbReference type="Pfam" id="PF02585">
    <property type="entry name" value="PIG-L"/>
    <property type="match status" value="1"/>
</dbReference>
<dbReference type="GO" id="GO:0016137">
    <property type="term" value="P:glycoside metabolic process"/>
    <property type="evidence" value="ECO:0007669"/>
    <property type="project" value="UniProtKB-ARBA"/>
</dbReference>
<sequence length="425" mass="46747">MARVLNVVAHHDDDLLFLSPTLMKDLRDGNTVRTVFLVASDYHTYPTYMQERELGVREAYAAAAGLSAVPWRSYAYGAGNLSATLWTLGNRVSILENRFPDGSTPPENRLWFLYARNQTLTGRPLDFTAAQTPDRAAVIAFLRAVIADFQPDIIRTTDPTADLQLQETPSQPLEGIYFHRDHVAAARLVQTAMLNVSPVPQIVYYRDYTIRDAAGNQTAADTTFKRNTFRTYAVHDVDICPNGGVNCPPAGGFYDDLMNKQYLADATWFGDQAIPLPEDDPTKPWPVLGQFFNVRNRGTNLELAVNNASTADLEPIIGWPHSGTANQRWQFQANPQGWELVASHSGKSFDLPESSQSPGVQLIQFTRTGAVNQTVRLRGSTAAGWRLLFAHSGLAVAVQGSGNGAPIVQQTFTGAANQLWDLVPA</sequence>
<organism evidence="3 4">
    <name type="scientific">Lentzea aerocolonigenes</name>
    <name type="common">Lechevalieria aerocolonigenes</name>
    <name type="synonym">Saccharothrix aerocolonigenes</name>
    <dbReference type="NCBI Taxonomy" id="68170"/>
    <lineage>
        <taxon>Bacteria</taxon>
        <taxon>Bacillati</taxon>
        <taxon>Actinomycetota</taxon>
        <taxon>Actinomycetes</taxon>
        <taxon>Pseudonocardiales</taxon>
        <taxon>Pseudonocardiaceae</taxon>
        <taxon>Lentzea</taxon>
    </lineage>
</organism>
<dbReference type="InterPro" id="IPR003737">
    <property type="entry name" value="GlcNAc_PI_deacetylase-related"/>
</dbReference>
<dbReference type="InterPro" id="IPR024078">
    <property type="entry name" value="LmbE-like_dom_sf"/>
</dbReference>
<evidence type="ECO:0000259" key="2">
    <source>
        <dbReference type="Pfam" id="PF14200"/>
    </source>
</evidence>
<dbReference type="PANTHER" id="PTHR12993:SF11">
    <property type="entry name" value="N-ACETYLGLUCOSAMINYL-PHOSPHATIDYLINOSITOL DE-N-ACETYLASE"/>
    <property type="match status" value="1"/>
</dbReference>
<gene>
    <name evidence="3" type="ORF">UK23_40290</name>
</gene>
<reference evidence="3 4" key="1">
    <citation type="submission" date="2015-02" db="EMBL/GenBank/DDBJ databases">
        <authorList>
            <person name="Ju K.-S."/>
            <person name="Doroghazi J.R."/>
            <person name="Metcalf W."/>
        </authorList>
    </citation>
    <scope>NUCLEOTIDE SEQUENCE [LARGE SCALE GENOMIC DNA]</scope>
    <source>
        <strain evidence="3 4">NRRL B-16140</strain>
    </source>
</reference>
<dbReference type="CDD" id="cd00161">
    <property type="entry name" value="beta-trefoil_Ricin-like"/>
    <property type="match status" value="1"/>
</dbReference>
<evidence type="ECO:0000313" key="3">
    <source>
        <dbReference type="EMBL" id="KJK40812.1"/>
    </source>
</evidence>
<dbReference type="InterPro" id="IPR000772">
    <property type="entry name" value="Ricin_B_lectin"/>
</dbReference>
<dbReference type="Gene3D" id="3.40.50.10320">
    <property type="entry name" value="LmbE-like"/>
    <property type="match status" value="1"/>
</dbReference>
<proteinExistence type="predicted"/>
<dbReference type="PROSITE" id="PS50231">
    <property type="entry name" value="RICIN_B_LECTIN"/>
    <property type="match status" value="1"/>
</dbReference>
<dbReference type="Gene3D" id="2.80.10.50">
    <property type="match status" value="1"/>
</dbReference>
<dbReference type="SUPFAM" id="SSF102588">
    <property type="entry name" value="LmbE-like"/>
    <property type="match status" value="1"/>
</dbReference>